<gene>
    <name evidence="12" type="primary">cis4</name>
    <name evidence="11" type="ORF">SJAG_00328</name>
</gene>
<dbReference type="STRING" id="402676.B6JVC1"/>
<dbReference type="GO" id="GO:0031410">
    <property type="term" value="C:cytoplasmic vesicle"/>
    <property type="evidence" value="ECO:0000318"/>
    <property type="project" value="GO_Central"/>
</dbReference>
<dbReference type="RefSeq" id="XP_002171615.1">
    <property type="nucleotide sequence ID" value="XM_002171579.2"/>
</dbReference>
<comment type="subcellular location">
    <subcellularLocation>
        <location evidence="8">Endoplasmic reticulum membrane</location>
        <topology evidence="8">Multi-pass membrane protein</topology>
    </subcellularLocation>
    <subcellularLocation>
        <location evidence="1">Membrane</location>
        <topology evidence="1">Multi-pass membrane protein</topology>
    </subcellularLocation>
</comment>
<feature type="transmembrane region" description="Helical" evidence="8">
    <location>
        <begin position="601"/>
        <end position="619"/>
    </location>
</feature>
<protein>
    <recommendedName>
        <fullName evidence="8">Zinc transporter</fullName>
    </recommendedName>
</protein>
<dbReference type="GO" id="GO:0005385">
    <property type="term" value="F:zinc ion transmembrane transporter activity"/>
    <property type="evidence" value="ECO:0000318"/>
    <property type="project" value="GO_Central"/>
</dbReference>
<feature type="transmembrane region" description="Helical" evidence="8">
    <location>
        <begin position="341"/>
        <end position="361"/>
    </location>
</feature>
<evidence type="ECO:0000313" key="11">
    <source>
        <dbReference type="EMBL" id="EEB05322.1"/>
    </source>
</evidence>
<feature type="region of interest" description="Disordered" evidence="9">
    <location>
        <begin position="506"/>
        <end position="538"/>
    </location>
</feature>
<dbReference type="NCBIfam" id="TIGR01297">
    <property type="entry name" value="CDF"/>
    <property type="match status" value="1"/>
</dbReference>
<name>B6JVC1_SCHJY</name>
<evidence type="ECO:0000313" key="13">
    <source>
        <dbReference type="Proteomes" id="UP000001744"/>
    </source>
</evidence>
<dbReference type="HOGENOM" id="CLU_385941_0_0_1"/>
<dbReference type="GO" id="GO:0005794">
    <property type="term" value="C:Golgi apparatus"/>
    <property type="evidence" value="ECO:0000318"/>
    <property type="project" value="GO_Central"/>
</dbReference>
<feature type="transmembrane region" description="Helical" evidence="8">
    <location>
        <begin position="297"/>
        <end position="320"/>
    </location>
</feature>
<keyword evidence="6 8" id="KW-0406">Ion transport</keyword>
<evidence type="ECO:0000256" key="1">
    <source>
        <dbReference type="ARBA" id="ARBA00004141"/>
    </source>
</evidence>
<evidence type="ECO:0000256" key="2">
    <source>
        <dbReference type="ARBA" id="ARBA00008873"/>
    </source>
</evidence>
<evidence type="ECO:0000256" key="9">
    <source>
        <dbReference type="SAM" id="MobiDB-lite"/>
    </source>
</evidence>
<dbReference type="InterPro" id="IPR045316">
    <property type="entry name" value="Msc2-like"/>
</dbReference>
<dbReference type="GO" id="GO:1904257">
    <property type="term" value="P:zinc ion import into Golgi lumen"/>
    <property type="evidence" value="ECO:0000318"/>
    <property type="project" value="GO_Central"/>
</dbReference>
<dbReference type="OrthoDB" id="78669at2759"/>
<dbReference type="SUPFAM" id="SSF161111">
    <property type="entry name" value="Cation efflux protein transmembrane domain-like"/>
    <property type="match status" value="1"/>
</dbReference>
<feature type="transmembrane region" description="Helical" evidence="8">
    <location>
        <begin position="373"/>
        <end position="392"/>
    </location>
</feature>
<feature type="transmembrane region" description="Helical" evidence="8">
    <location>
        <begin position="267"/>
        <end position="285"/>
    </location>
</feature>
<dbReference type="GO" id="GO:0005789">
    <property type="term" value="C:endoplasmic reticulum membrane"/>
    <property type="evidence" value="ECO:0007669"/>
    <property type="project" value="UniProtKB-SubCell"/>
</dbReference>
<keyword evidence="8" id="KW-0256">Endoplasmic reticulum</keyword>
<dbReference type="InterPro" id="IPR027469">
    <property type="entry name" value="Cation_efflux_TMD_sf"/>
</dbReference>
<accession>B6JVC1</accession>
<dbReference type="GeneID" id="7049640"/>
<feature type="transmembrane region" description="Helical" evidence="8">
    <location>
        <begin position="444"/>
        <end position="463"/>
    </location>
</feature>
<dbReference type="GO" id="GO:0006882">
    <property type="term" value="P:intracellular zinc ion homeostasis"/>
    <property type="evidence" value="ECO:0000318"/>
    <property type="project" value="GO_Central"/>
</dbReference>
<feature type="transmembrane region" description="Helical" evidence="8">
    <location>
        <begin position="156"/>
        <end position="172"/>
    </location>
</feature>
<feature type="transmembrane region" description="Helical" evidence="8">
    <location>
        <begin position="212"/>
        <end position="229"/>
    </location>
</feature>
<evidence type="ECO:0000256" key="3">
    <source>
        <dbReference type="ARBA" id="ARBA00022448"/>
    </source>
</evidence>
<evidence type="ECO:0000313" key="12">
    <source>
        <dbReference type="JaponicusDB" id="SJAG_00328"/>
    </source>
</evidence>
<dbReference type="Pfam" id="PF01545">
    <property type="entry name" value="Cation_efflux"/>
    <property type="match status" value="1"/>
</dbReference>
<feature type="transmembrane region" description="Helical" evidence="8">
    <location>
        <begin position="75"/>
        <end position="93"/>
    </location>
</feature>
<dbReference type="InterPro" id="IPR002524">
    <property type="entry name" value="Cation_efflux"/>
</dbReference>
<evidence type="ECO:0000256" key="6">
    <source>
        <dbReference type="ARBA" id="ARBA00023065"/>
    </source>
</evidence>
<evidence type="ECO:0000256" key="7">
    <source>
        <dbReference type="ARBA" id="ARBA00023136"/>
    </source>
</evidence>
<evidence type="ECO:0000256" key="8">
    <source>
        <dbReference type="RuleBase" id="RU369017"/>
    </source>
</evidence>
<dbReference type="Gene3D" id="1.20.1510.10">
    <property type="entry name" value="Cation efflux protein transmembrane domain"/>
    <property type="match status" value="2"/>
</dbReference>
<sequence length="716" mass="80718">MLSASDSSLHHSHSLLKKRDITLKPEYSDKKKPFNFSKQLLLNYDWLGWISVILTFFLSRDYSGLDSRLLTINPFFLLTILLFVAFTTQYLGICSESYREFRVVNVISSALSQTFIILGSSRLEVLLCIATFSCVHHLFSEHFNLGATSKHQVEKLLLSLSLFGFTLAFHLIKTHSFSSLFGISCSYAYLFLGALIKFVSTLKLQLSKIQQISLFLLPALICVLCQLNYLPNGNITLPVIPLSFLCILQVSAMSWQPFNRIYKRMNRTHVSFFVVFFLSALSLVVDTNNSNVLLRPCEFICALVLFGPEIEFDTNIFGNYKRLRFAYRFIESILEEKESRSIFYFFLLNATYMIVQIVYGFWSNSLGLITDAIHMMFDCIAVLVGLIATGLAKLPSSDMFPFGFAKIESLSGFTNGIFLLLISISIVLEAAFRLFSPPEMRTEQLLTVSIIGLLVNLVGLLSFSHGHAHSHGHGSCPHSHHKPHDFALPNTNKDACVQPFVRENSLDETEQEHEHEHDHEHDHDEHSDEDEHNHDHDLSHNHIHETHAIHNHCHSHSEHSHHQDSNMRGILLHIMADTMGSVGVIVSTILIKWFGWTGFDPIASILIAVLIFVSVLPLITSSAKNLILYADPGVEYSLKQCLSDLSVSHSIVSISNLKFWSASNGDVNGILHVQVGVDGDLSNVRDAVETKLRLAVPTLKQLFVQTERPNTCWCGK</sequence>
<dbReference type="eggNOG" id="KOG1484">
    <property type="taxonomic scope" value="Eukaryota"/>
</dbReference>
<feature type="domain" description="Cation efflux protein transmembrane" evidence="10">
    <location>
        <begin position="342"/>
        <end position="627"/>
    </location>
</feature>
<dbReference type="PANTHER" id="PTHR45755">
    <property type="match status" value="1"/>
</dbReference>
<dbReference type="AlphaFoldDB" id="B6JVC1"/>
<keyword evidence="4 8" id="KW-0812">Transmembrane</keyword>
<comment type="function">
    <text evidence="8">Functions as a zinc transporter.</text>
</comment>
<dbReference type="VEuPathDB" id="FungiDB:SJAG_00328"/>
<dbReference type="InterPro" id="IPR058533">
    <property type="entry name" value="Cation_efflux_TM"/>
</dbReference>
<feature type="transmembrane region" description="Helical" evidence="8">
    <location>
        <begin position="178"/>
        <end position="200"/>
    </location>
</feature>
<feature type="transmembrane region" description="Helical" evidence="8">
    <location>
        <begin position="570"/>
        <end position="595"/>
    </location>
</feature>
<evidence type="ECO:0000259" key="10">
    <source>
        <dbReference type="Pfam" id="PF01545"/>
    </source>
</evidence>
<dbReference type="Proteomes" id="UP000001744">
    <property type="component" value="Unassembled WGS sequence"/>
</dbReference>
<comment type="similarity">
    <text evidence="2 8">Belongs to the cation diffusion facilitator (CDF) transporter (TC 2.A.4) family. SLC30A subfamily.</text>
</comment>
<dbReference type="JaponicusDB" id="SJAG_00328">
    <property type="gene designation" value="cis4"/>
</dbReference>
<evidence type="ECO:0000256" key="5">
    <source>
        <dbReference type="ARBA" id="ARBA00022989"/>
    </source>
</evidence>
<feature type="transmembrane region" description="Helical" evidence="8">
    <location>
        <begin position="413"/>
        <end position="432"/>
    </location>
</feature>
<dbReference type="GO" id="GO:0000139">
    <property type="term" value="C:Golgi membrane"/>
    <property type="evidence" value="ECO:0007669"/>
    <property type="project" value="EnsemblFungi"/>
</dbReference>
<keyword evidence="7 8" id="KW-0472">Membrane</keyword>
<evidence type="ECO:0000256" key="4">
    <source>
        <dbReference type="ARBA" id="ARBA00022692"/>
    </source>
</evidence>
<keyword evidence="5 8" id="KW-1133">Transmembrane helix</keyword>
<keyword evidence="13" id="KW-1185">Reference proteome</keyword>
<dbReference type="PANTHER" id="PTHR45755:SF4">
    <property type="entry name" value="ZINC TRANSPORTER 7"/>
    <property type="match status" value="1"/>
</dbReference>
<proteinExistence type="inferred from homology"/>
<feature type="compositionally biased region" description="Basic and acidic residues" evidence="9">
    <location>
        <begin position="512"/>
        <end position="538"/>
    </location>
</feature>
<keyword evidence="3 8" id="KW-0813">Transport</keyword>
<feature type="transmembrane region" description="Helical" evidence="8">
    <location>
        <begin position="235"/>
        <end position="255"/>
    </location>
</feature>
<dbReference type="EMBL" id="KE651166">
    <property type="protein sequence ID" value="EEB05322.1"/>
    <property type="molecule type" value="Genomic_DNA"/>
</dbReference>
<organism evidence="11 13">
    <name type="scientific">Schizosaccharomyces japonicus (strain yFS275 / FY16936)</name>
    <name type="common">Fission yeast</name>
    <dbReference type="NCBI Taxonomy" id="402676"/>
    <lineage>
        <taxon>Eukaryota</taxon>
        <taxon>Fungi</taxon>
        <taxon>Dikarya</taxon>
        <taxon>Ascomycota</taxon>
        <taxon>Taphrinomycotina</taxon>
        <taxon>Schizosaccharomycetes</taxon>
        <taxon>Schizosaccharomycetales</taxon>
        <taxon>Schizosaccharomycetaceae</taxon>
        <taxon>Schizosaccharomyces</taxon>
    </lineage>
</organism>
<feature type="transmembrane region" description="Helical" evidence="8">
    <location>
        <begin position="46"/>
        <end position="63"/>
    </location>
</feature>
<reference evidence="11 13" key="1">
    <citation type="journal article" date="2011" name="Science">
        <title>Comparative functional genomics of the fission yeasts.</title>
        <authorList>
            <person name="Rhind N."/>
            <person name="Chen Z."/>
            <person name="Yassour M."/>
            <person name="Thompson D.A."/>
            <person name="Haas B.J."/>
            <person name="Habib N."/>
            <person name="Wapinski I."/>
            <person name="Roy S."/>
            <person name="Lin M.F."/>
            <person name="Heiman D.I."/>
            <person name="Young S.K."/>
            <person name="Furuya K."/>
            <person name="Guo Y."/>
            <person name="Pidoux A."/>
            <person name="Chen H.M."/>
            <person name="Robbertse B."/>
            <person name="Goldberg J.M."/>
            <person name="Aoki K."/>
            <person name="Bayne E.H."/>
            <person name="Berlin A.M."/>
            <person name="Desjardins C.A."/>
            <person name="Dobbs E."/>
            <person name="Dukaj L."/>
            <person name="Fan L."/>
            <person name="FitzGerald M.G."/>
            <person name="French C."/>
            <person name="Gujja S."/>
            <person name="Hansen K."/>
            <person name="Keifenheim D."/>
            <person name="Levin J.Z."/>
            <person name="Mosher R.A."/>
            <person name="Mueller C.A."/>
            <person name="Pfiffner J."/>
            <person name="Priest M."/>
            <person name="Russ C."/>
            <person name="Smialowska A."/>
            <person name="Swoboda P."/>
            <person name="Sykes S.M."/>
            <person name="Vaughn M."/>
            <person name="Vengrova S."/>
            <person name="Yoder R."/>
            <person name="Zeng Q."/>
            <person name="Allshire R."/>
            <person name="Baulcombe D."/>
            <person name="Birren B.W."/>
            <person name="Brown W."/>
            <person name="Ekwall K."/>
            <person name="Kellis M."/>
            <person name="Leatherwood J."/>
            <person name="Levin H."/>
            <person name="Margalit H."/>
            <person name="Martienssen R."/>
            <person name="Nieduszynski C.A."/>
            <person name="Spatafora J.W."/>
            <person name="Friedman N."/>
            <person name="Dalgaard J.Z."/>
            <person name="Baumann P."/>
            <person name="Niki H."/>
            <person name="Regev A."/>
            <person name="Nusbaum C."/>
        </authorList>
    </citation>
    <scope>NUCLEOTIDE SEQUENCE [LARGE SCALE GENOMIC DNA]</scope>
    <source>
        <strain evidence="13">yFS275 / FY16936</strain>
    </source>
</reference>